<dbReference type="Proteomes" id="UP000604825">
    <property type="component" value="Unassembled WGS sequence"/>
</dbReference>
<organism evidence="2 3">
    <name type="scientific">Miscanthus lutarioriparius</name>
    <dbReference type="NCBI Taxonomy" id="422564"/>
    <lineage>
        <taxon>Eukaryota</taxon>
        <taxon>Viridiplantae</taxon>
        <taxon>Streptophyta</taxon>
        <taxon>Embryophyta</taxon>
        <taxon>Tracheophyta</taxon>
        <taxon>Spermatophyta</taxon>
        <taxon>Magnoliopsida</taxon>
        <taxon>Liliopsida</taxon>
        <taxon>Poales</taxon>
        <taxon>Poaceae</taxon>
        <taxon>PACMAD clade</taxon>
        <taxon>Panicoideae</taxon>
        <taxon>Andropogonodae</taxon>
        <taxon>Andropogoneae</taxon>
        <taxon>Saccharinae</taxon>
        <taxon>Miscanthus</taxon>
    </lineage>
</organism>
<accession>A0A811RBN5</accession>
<protein>
    <submittedName>
        <fullName evidence="2">Uncharacterized protein</fullName>
    </submittedName>
</protein>
<proteinExistence type="predicted"/>
<dbReference type="AlphaFoldDB" id="A0A811RBN5"/>
<dbReference type="EMBL" id="CAJGYO010000014">
    <property type="protein sequence ID" value="CAD6267626.1"/>
    <property type="molecule type" value="Genomic_DNA"/>
</dbReference>
<evidence type="ECO:0000313" key="3">
    <source>
        <dbReference type="Proteomes" id="UP000604825"/>
    </source>
</evidence>
<evidence type="ECO:0000256" key="1">
    <source>
        <dbReference type="SAM" id="MobiDB-lite"/>
    </source>
</evidence>
<feature type="region of interest" description="Disordered" evidence="1">
    <location>
        <begin position="1"/>
        <end position="46"/>
    </location>
</feature>
<name>A0A811RBN5_9POAL</name>
<reference evidence="2" key="1">
    <citation type="submission" date="2020-10" db="EMBL/GenBank/DDBJ databases">
        <authorList>
            <person name="Han B."/>
            <person name="Lu T."/>
            <person name="Zhao Q."/>
            <person name="Huang X."/>
            <person name="Zhao Y."/>
        </authorList>
    </citation>
    <scope>NUCLEOTIDE SEQUENCE</scope>
</reference>
<comment type="caution">
    <text evidence="2">The sequence shown here is derived from an EMBL/GenBank/DDBJ whole genome shotgun (WGS) entry which is preliminary data.</text>
</comment>
<keyword evidence="3" id="KW-1185">Reference proteome</keyword>
<evidence type="ECO:0000313" key="2">
    <source>
        <dbReference type="EMBL" id="CAD6267626.1"/>
    </source>
</evidence>
<gene>
    <name evidence="2" type="ORF">NCGR_LOCUS50931</name>
</gene>
<sequence>MTPPSSPQTCNQRPQVKHDHSPVRRGTGRRRRRGELPAGHTLASPSRMPKLCRELLHAGSGLVRRLGDDCRLGVDVLQLQYLHRSSTTRLPFLDLDPRAKGEGVSTLPPESPWSQLDLPLVDGKVEGETVGR</sequence>